<proteinExistence type="inferred from homology"/>
<dbReference type="GO" id="GO:0045974">
    <property type="term" value="P:regulation of translation, ncRNA-mediated"/>
    <property type="evidence" value="ECO:0007669"/>
    <property type="project" value="TreeGrafter"/>
</dbReference>
<keyword evidence="1 3" id="KW-0694">RNA-binding</keyword>
<dbReference type="Proteomes" id="UP000254400">
    <property type="component" value="Unassembled WGS sequence"/>
</dbReference>
<dbReference type="InterPro" id="IPR010920">
    <property type="entry name" value="LSM_dom_sf"/>
</dbReference>
<keyword evidence="2 3" id="KW-0346">Stress response</keyword>
<dbReference type="GO" id="GO:0003723">
    <property type="term" value="F:RNA binding"/>
    <property type="evidence" value="ECO:0007669"/>
    <property type="project" value="UniProtKB-UniRule"/>
</dbReference>
<dbReference type="PROSITE" id="PS52002">
    <property type="entry name" value="SM"/>
    <property type="match status" value="1"/>
</dbReference>
<dbReference type="Pfam" id="PF17209">
    <property type="entry name" value="Hfq"/>
    <property type="match status" value="1"/>
</dbReference>
<sequence length="88" mass="9860">MIIGGTAKMNKSINIQDTFLNQLRKDSIPVTVYLINGFQVRGTIKAFDNFTIVIDSDGKQQLIYKHAISTFTPQRNVSLVQQDNASDN</sequence>
<evidence type="ECO:0000256" key="1">
    <source>
        <dbReference type="ARBA" id="ARBA00022884"/>
    </source>
</evidence>
<dbReference type="PANTHER" id="PTHR34772:SF1">
    <property type="entry name" value="RNA-BINDING PROTEIN HFQ"/>
    <property type="match status" value="1"/>
</dbReference>
<dbReference type="SUPFAM" id="SSF50182">
    <property type="entry name" value="Sm-like ribonucleoproteins"/>
    <property type="match status" value="1"/>
</dbReference>
<evidence type="ECO:0000256" key="3">
    <source>
        <dbReference type="HAMAP-Rule" id="MF_00436"/>
    </source>
</evidence>
<feature type="domain" description="Sm" evidence="4">
    <location>
        <begin position="17"/>
        <end position="77"/>
    </location>
</feature>
<name>A0A378Y0Z1_PAEPO</name>
<comment type="function">
    <text evidence="3">RNA chaperone that binds small regulatory RNA (sRNAs) and mRNAs to facilitate mRNA translational regulation in response to envelope stress, environmental stress and changes in metabolite concentrations. Also binds with high specificity to tRNAs.</text>
</comment>
<dbReference type="FunFam" id="2.30.30.100:FF:000012">
    <property type="entry name" value="RNA-binding protein Hfq"/>
    <property type="match status" value="1"/>
</dbReference>
<dbReference type="EMBL" id="UGSC01000001">
    <property type="protein sequence ID" value="SUA70403.1"/>
    <property type="molecule type" value="Genomic_DNA"/>
</dbReference>
<dbReference type="GO" id="GO:0005829">
    <property type="term" value="C:cytosol"/>
    <property type="evidence" value="ECO:0007669"/>
    <property type="project" value="TreeGrafter"/>
</dbReference>
<dbReference type="InterPro" id="IPR005001">
    <property type="entry name" value="Hfq"/>
</dbReference>
<gene>
    <name evidence="3 5" type="primary">hfq</name>
    <name evidence="5" type="ORF">NCTC10343_03275</name>
</gene>
<reference evidence="5 6" key="1">
    <citation type="submission" date="2018-06" db="EMBL/GenBank/DDBJ databases">
        <authorList>
            <consortium name="Pathogen Informatics"/>
            <person name="Doyle S."/>
        </authorList>
    </citation>
    <scope>NUCLEOTIDE SEQUENCE [LARGE SCALE GENOMIC DNA]</scope>
    <source>
        <strain evidence="5 6">NCTC10343</strain>
    </source>
</reference>
<dbReference type="NCBIfam" id="TIGR02383">
    <property type="entry name" value="Hfq"/>
    <property type="match status" value="1"/>
</dbReference>
<accession>A0A378Y0Z1</accession>
<comment type="similarity">
    <text evidence="3">Belongs to the Hfq family.</text>
</comment>
<dbReference type="InterPro" id="IPR047575">
    <property type="entry name" value="Sm"/>
</dbReference>
<protein>
    <recommendedName>
        <fullName evidence="3">RNA-binding protein Hfq</fullName>
    </recommendedName>
</protein>
<dbReference type="GO" id="GO:0006355">
    <property type="term" value="P:regulation of DNA-templated transcription"/>
    <property type="evidence" value="ECO:0007669"/>
    <property type="project" value="InterPro"/>
</dbReference>
<evidence type="ECO:0000256" key="2">
    <source>
        <dbReference type="ARBA" id="ARBA00023016"/>
    </source>
</evidence>
<dbReference type="PANTHER" id="PTHR34772">
    <property type="entry name" value="RNA-BINDING PROTEIN HFQ"/>
    <property type="match status" value="1"/>
</dbReference>
<dbReference type="AlphaFoldDB" id="A0A378Y0Z1"/>
<evidence type="ECO:0000259" key="4">
    <source>
        <dbReference type="PROSITE" id="PS52002"/>
    </source>
</evidence>
<evidence type="ECO:0000313" key="5">
    <source>
        <dbReference type="EMBL" id="SUA70403.1"/>
    </source>
</evidence>
<organism evidence="5 6">
    <name type="scientific">Paenibacillus polymyxa</name>
    <name type="common">Bacillus polymyxa</name>
    <dbReference type="NCBI Taxonomy" id="1406"/>
    <lineage>
        <taxon>Bacteria</taxon>
        <taxon>Bacillati</taxon>
        <taxon>Bacillota</taxon>
        <taxon>Bacilli</taxon>
        <taxon>Bacillales</taxon>
        <taxon>Paenibacillaceae</taxon>
        <taxon>Paenibacillus</taxon>
    </lineage>
</organism>
<dbReference type="NCBIfam" id="NF001602">
    <property type="entry name" value="PRK00395.1"/>
    <property type="match status" value="1"/>
</dbReference>
<dbReference type="Gene3D" id="2.30.30.100">
    <property type="match status" value="1"/>
</dbReference>
<dbReference type="HAMAP" id="MF_00436">
    <property type="entry name" value="Hfq"/>
    <property type="match status" value="1"/>
</dbReference>
<evidence type="ECO:0000313" key="6">
    <source>
        <dbReference type="Proteomes" id="UP000254400"/>
    </source>
</evidence>
<comment type="subunit">
    <text evidence="3">Homohexamer.</text>
</comment>
<dbReference type="GO" id="GO:0043487">
    <property type="term" value="P:regulation of RNA stability"/>
    <property type="evidence" value="ECO:0007669"/>
    <property type="project" value="TreeGrafter"/>
</dbReference>
<dbReference type="CDD" id="cd01716">
    <property type="entry name" value="Hfq"/>
    <property type="match status" value="1"/>
</dbReference>